<organism evidence="3 4">
    <name type="scientific">Hucho hucho</name>
    <name type="common">huchen</name>
    <dbReference type="NCBI Taxonomy" id="62062"/>
    <lineage>
        <taxon>Eukaryota</taxon>
        <taxon>Metazoa</taxon>
        <taxon>Chordata</taxon>
        <taxon>Craniata</taxon>
        <taxon>Vertebrata</taxon>
        <taxon>Euteleostomi</taxon>
        <taxon>Actinopterygii</taxon>
        <taxon>Neopterygii</taxon>
        <taxon>Teleostei</taxon>
        <taxon>Protacanthopterygii</taxon>
        <taxon>Salmoniformes</taxon>
        <taxon>Salmonidae</taxon>
        <taxon>Salmoninae</taxon>
        <taxon>Hucho</taxon>
    </lineage>
</organism>
<dbReference type="GO" id="GO:0045505">
    <property type="term" value="F:dynein intermediate chain binding"/>
    <property type="evidence" value="ECO:0007669"/>
    <property type="project" value="InterPro"/>
</dbReference>
<evidence type="ECO:0000313" key="3">
    <source>
        <dbReference type="Ensembl" id="ENSHHUP00000041239.1"/>
    </source>
</evidence>
<proteinExistence type="predicted"/>
<dbReference type="InterPro" id="IPR024743">
    <property type="entry name" value="Dynein_HC_stalk"/>
</dbReference>
<evidence type="ECO:0000313" key="4">
    <source>
        <dbReference type="Proteomes" id="UP000314982"/>
    </source>
</evidence>
<evidence type="ECO:0000259" key="2">
    <source>
        <dbReference type="Pfam" id="PF12777"/>
    </source>
</evidence>
<dbReference type="STRING" id="62062.ENSHHUP00000041239"/>
<protein>
    <recommendedName>
        <fullName evidence="2">Dynein heavy chain coiled coil stalk domain-containing protein</fullName>
    </recommendedName>
</protein>
<reference evidence="3" key="2">
    <citation type="submission" date="2025-08" db="UniProtKB">
        <authorList>
            <consortium name="Ensembl"/>
        </authorList>
    </citation>
    <scope>IDENTIFICATION</scope>
</reference>
<dbReference type="PANTHER" id="PTHR45703">
    <property type="entry name" value="DYNEIN HEAVY CHAIN"/>
    <property type="match status" value="1"/>
</dbReference>
<dbReference type="PANTHER" id="PTHR45703:SF22">
    <property type="entry name" value="DYNEIN CYTOPLASMIC 2 HEAVY CHAIN 1"/>
    <property type="match status" value="1"/>
</dbReference>
<dbReference type="GO" id="GO:0007018">
    <property type="term" value="P:microtubule-based movement"/>
    <property type="evidence" value="ECO:0007669"/>
    <property type="project" value="InterPro"/>
</dbReference>
<feature type="coiled-coil region" evidence="1">
    <location>
        <begin position="46"/>
        <end position="108"/>
    </location>
</feature>
<dbReference type="GeneTree" id="ENSGT00940000154620"/>
<dbReference type="InterPro" id="IPR026983">
    <property type="entry name" value="DHC"/>
</dbReference>
<dbReference type="Proteomes" id="UP000314982">
    <property type="component" value="Unassembled WGS sequence"/>
</dbReference>
<dbReference type="Ensembl" id="ENSHHUT00000042824.1">
    <property type="protein sequence ID" value="ENSHHUP00000041239.1"/>
    <property type="gene ID" value="ENSHHUG00000025484.1"/>
</dbReference>
<dbReference type="GO" id="GO:0051959">
    <property type="term" value="F:dynein light intermediate chain binding"/>
    <property type="evidence" value="ECO:0007669"/>
    <property type="project" value="InterPro"/>
</dbReference>
<name>A0A4W5MUS9_9TELE</name>
<dbReference type="SUPFAM" id="SSF90257">
    <property type="entry name" value="Myosin rod fragments"/>
    <property type="match status" value="1"/>
</dbReference>
<feature type="domain" description="Dynein heavy chain coiled coil stalk" evidence="2">
    <location>
        <begin position="47"/>
        <end position="153"/>
    </location>
</feature>
<dbReference type="GO" id="GO:0030286">
    <property type="term" value="C:dynein complex"/>
    <property type="evidence" value="ECO:0007669"/>
    <property type="project" value="InterPro"/>
</dbReference>
<reference evidence="3" key="3">
    <citation type="submission" date="2025-09" db="UniProtKB">
        <authorList>
            <consortium name="Ensembl"/>
        </authorList>
    </citation>
    <scope>IDENTIFICATION</scope>
</reference>
<keyword evidence="4" id="KW-1185">Reference proteome</keyword>
<reference evidence="4" key="1">
    <citation type="submission" date="2018-06" db="EMBL/GenBank/DDBJ databases">
        <title>Genome assembly of Danube salmon.</title>
        <authorList>
            <person name="Macqueen D.J."/>
            <person name="Gundappa M.K."/>
        </authorList>
    </citation>
    <scope>NUCLEOTIDE SEQUENCE [LARGE SCALE GENOMIC DNA]</scope>
</reference>
<sequence>MSWRGYSHWRENRLDYWSEYIHVRMHTRLILQHHLMCVCVSVCRNLRKTESRKTKLEEQLNSVGQKVNELKEKFQSRTTEAAKLEAEVSKAQETIQAAEQLIHQLDGEHTRWNAQVDEITEELDTLPRRAMLAAAFITYLSAAPEDRRRNSLETWMMASGLQKFDLRHFLCSESEQLIWKSEGLPSDDLSMENALVILQVTYSPLSLYSKAFNGMGNICLHYQSK</sequence>
<evidence type="ECO:0000256" key="1">
    <source>
        <dbReference type="SAM" id="Coils"/>
    </source>
</evidence>
<dbReference type="Gene3D" id="1.20.920.20">
    <property type="match status" value="1"/>
</dbReference>
<dbReference type="AlphaFoldDB" id="A0A4W5MUS9"/>
<accession>A0A4W5MUS9</accession>
<keyword evidence="1" id="KW-0175">Coiled coil</keyword>
<dbReference type="Pfam" id="PF12777">
    <property type="entry name" value="MT"/>
    <property type="match status" value="1"/>
</dbReference>